<dbReference type="SUPFAM" id="SSF48537">
    <property type="entry name" value="Phospholipase C/P1 nuclease"/>
    <property type="match status" value="1"/>
</dbReference>
<protein>
    <recommendedName>
        <fullName evidence="3">S1/P1 Nuclease</fullName>
    </recommendedName>
</protein>
<dbReference type="InterPro" id="IPR008947">
    <property type="entry name" value="PLipase_C/P1_nuclease_dom_sf"/>
</dbReference>
<evidence type="ECO:0000313" key="2">
    <source>
        <dbReference type="Proteomes" id="UP000650081"/>
    </source>
</evidence>
<organism evidence="1 2">
    <name type="scientific">Neolewinella lacunae</name>
    <dbReference type="NCBI Taxonomy" id="1517758"/>
    <lineage>
        <taxon>Bacteria</taxon>
        <taxon>Pseudomonadati</taxon>
        <taxon>Bacteroidota</taxon>
        <taxon>Saprospiria</taxon>
        <taxon>Saprospirales</taxon>
        <taxon>Lewinellaceae</taxon>
        <taxon>Neolewinella</taxon>
    </lineage>
</organism>
<dbReference type="EMBL" id="JACSIT010000100">
    <property type="protein sequence ID" value="MBC6994710.1"/>
    <property type="molecule type" value="Genomic_DNA"/>
</dbReference>
<comment type="caution">
    <text evidence="1">The sequence shown here is derived from an EMBL/GenBank/DDBJ whole genome shotgun (WGS) entry which is preliminary data.</text>
</comment>
<dbReference type="Gene3D" id="1.10.575.10">
    <property type="entry name" value="P1 Nuclease"/>
    <property type="match status" value="1"/>
</dbReference>
<dbReference type="GO" id="GO:0016788">
    <property type="term" value="F:hydrolase activity, acting on ester bonds"/>
    <property type="evidence" value="ECO:0007669"/>
    <property type="project" value="InterPro"/>
</dbReference>
<sequence length="409" mass="47496">MVLCSAFAWTTLPEDPDWGFFGHRRINRLAVFTLDEEMMPFFRAHVEWLTEHAVDPDKRRYASKHEAVRHYIDIDHWGERGSGFPHVPRRWTDALLWKAELLVVVEARDTQVWHVDTITHPSPDRLFSPDSRVLLRDQRGASVELQLGAYRSFWISNVLPQYYEDAILLQPDSLRAVGFPVGEGTSSITVRENFSSYGILPYHLESMHRRITKAFKDENADQILRLCAEMGHYVGDAHVPLHTTENYNGQLSGQTGIHAFWESRLPELFADEEYDFFVGKAEYIENPREYYWEIVLKSHSLVDSVFRTEQRLRDTYPEDQQMCFEERLGRTVSTQCAEFSAAWDREMQGMVEERFRAAIHSIGSVWYSCWVDAGQPDLRRLVPRPTLFAKSDTLDRAVQAGAIKGRVHE</sequence>
<proteinExistence type="predicted"/>
<name>A0A923PIJ0_9BACT</name>
<dbReference type="Proteomes" id="UP000650081">
    <property type="component" value="Unassembled WGS sequence"/>
</dbReference>
<reference evidence="1" key="1">
    <citation type="submission" date="2020-08" db="EMBL/GenBank/DDBJ databases">
        <title>Lewinella bacteria from marine environments.</title>
        <authorList>
            <person name="Zhong Y."/>
        </authorList>
    </citation>
    <scope>NUCLEOTIDE SEQUENCE</scope>
    <source>
        <strain evidence="1">KCTC 42187</strain>
    </source>
</reference>
<dbReference type="AlphaFoldDB" id="A0A923PIJ0"/>
<accession>A0A923PIJ0</accession>
<gene>
    <name evidence="1" type="ORF">H9S92_11080</name>
</gene>
<evidence type="ECO:0008006" key="3">
    <source>
        <dbReference type="Google" id="ProtNLM"/>
    </source>
</evidence>
<evidence type="ECO:0000313" key="1">
    <source>
        <dbReference type="EMBL" id="MBC6994710.1"/>
    </source>
</evidence>
<keyword evidence="2" id="KW-1185">Reference proteome</keyword>
<dbReference type="CDD" id="cd10981">
    <property type="entry name" value="ZnPC_S1P1"/>
    <property type="match status" value="1"/>
</dbReference>